<dbReference type="AlphaFoldDB" id="A0A1I2PL51"/>
<dbReference type="Pfam" id="PF01636">
    <property type="entry name" value="APH"/>
    <property type="match status" value="1"/>
</dbReference>
<organism evidence="2 3">
    <name type="scientific">Actinopolymorpha cephalotaxi</name>
    <dbReference type="NCBI Taxonomy" id="504797"/>
    <lineage>
        <taxon>Bacteria</taxon>
        <taxon>Bacillati</taxon>
        <taxon>Actinomycetota</taxon>
        <taxon>Actinomycetes</taxon>
        <taxon>Propionibacteriales</taxon>
        <taxon>Actinopolymorphaceae</taxon>
        <taxon>Actinopolymorpha</taxon>
    </lineage>
</organism>
<dbReference type="Proteomes" id="UP000199052">
    <property type="component" value="Unassembled WGS sequence"/>
</dbReference>
<dbReference type="InterPro" id="IPR011009">
    <property type="entry name" value="Kinase-like_dom_sf"/>
</dbReference>
<evidence type="ECO:0000313" key="2">
    <source>
        <dbReference type="EMBL" id="SFG14366.1"/>
    </source>
</evidence>
<evidence type="ECO:0000259" key="1">
    <source>
        <dbReference type="Pfam" id="PF01636"/>
    </source>
</evidence>
<name>A0A1I2PL51_9ACTN</name>
<dbReference type="PANTHER" id="PTHR21310">
    <property type="entry name" value="AMINOGLYCOSIDE PHOSPHOTRANSFERASE-RELATED-RELATED"/>
    <property type="match status" value="1"/>
</dbReference>
<dbReference type="EMBL" id="FOOI01000004">
    <property type="protein sequence ID" value="SFG14366.1"/>
    <property type="molecule type" value="Genomic_DNA"/>
</dbReference>
<dbReference type="STRING" id="504797.SAMN05421678_104104"/>
<feature type="domain" description="Aminoglycoside phosphotransferase" evidence="1">
    <location>
        <begin position="74"/>
        <end position="267"/>
    </location>
</feature>
<dbReference type="GO" id="GO:0016740">
    <property type="term" value="F:transferase activity"/>
    <property type="evidence" value="ECO:0007669"/>
    <property type="project" value="UniProtKB-KW"/>
</dbReference>
<reference evidence="2 3" key="1">
    <citation type="submission" date="2016-10" db="EMBL/GenBank/DDBJ databases">
        <authorList>
            <person name="de Groot N.N."/>
        </authorList>
    </citation>
    <scope>NUCLEOTIDE SEQUENCE [LARGE SCALE GENOMIC DNA]</scope>
    <source>
        <strain evidence="2 3">CPCC 202808</strain>
    </source>
</reference>
<dbReference type="InterPro" id="IPR002575">
    <property type="entry name" value="Aminoglycoside_PTrfase"/>
</dbReference>
<accession>A0A1I2PL51</accession>
<dbReference type="InterPro" id="IPR051678">
    <property type="entry name" value="AGP_Transferase"/>
</dbReference>
<gene>
    <name evidence="2" type="ORF">SAMN05421678_104104</name>
</gene>
<protein>
    <submittedName>
        <fullName evidence="2">Phosphotransferase enzyme family protein</fullName>
    </submittedName>
</protein>
<dbReference type="Gene3D" id="3.90.1200.10">
    <property type="match status" value="1"/>
</dbReference>
<evidence type="ECO:0000313" key="3">
    <source>
        <dbReference type="Proteomes" id="UP000199052"/>
    </source>
</evidence>
<proteinExistence type="predicted"/>
<dbReference type="SUPFAM" id="SSF56112">
    <property type="entry name" value="Protein kinase-like (PK-like)"/>
    <property type="match status" value="1"/>
</dbReference>
<sequence>MAWQCGSMPSDGVGQEAGHPLDWVKIRWGQDAVARVVRRTPITNGYSSPSVERLDLLIEMGDGTAVKRQVLRKHATEAEVTVLRALRDVTDTRASALPRLLADGTDAAGPWVVLPFYPGNAPASEADVSDDVLESLAVVHVRHVNATLPGLPVVDGTWWDNGFRHVDRRLSELLPFASEPAPLHEALDLVRSLRGDPLLVRTPERLSRTLVHGDIHANNILAGPAGAKIIDWGAGTLGPAMLDLANLVAPGSPRFAVYVEAWEATAGRALDLPRANLEYQWATACVNIKYLGFAAHHLGGDAVREMLRRARGALDALARSEV</sequence>
<keyword evidence="2" id="KW-0808">Transferase</keyword>